<dbReference type="EMBL" id="BGPR01134488">
    <property type="protein sequence ID" value="GBN53570.1"/>
    <property type="molecule type" value="Genomic_DNA"/>
</dbReference>
<name>A0A4Y2PSN8_ARAVE</name>
<evidence type="ECO:0000256" key="1">
    <source>
        <dbReference type="SAM" id="MobiDB-lite"/>
    </source>
</evidence>
<evidence type="ECO:0000313" key="2">
    <source>
        <dbReference type="EMBL" id="GBN53570.1"/>
    </source>
</evidence>
<feature type="region of interest" description="Disordered" evidence="1">
    <location>
        <begin position="79"/>
        <end position="131"/>
    </location>
</feature>
<comment type="caution">
    <text evidence="2">The sequence shown here is derived from an EMBL/GenBank/DDBJ whole genome shotgun (WGS) entry which is preliminary data.</text>
</comment>
<feature type="compositionally biased region" description="Acidic residues" evidence="1">
    <location>
        <begin position="86"/>
        <end position="99"/>
    </location>
</feature>
<dbReference type="AlphaFoldDB" id="A0A4Y2PSN8"/>
<evidence type="ECO:0000313" key="3">
    <source>
        <dbReference type="Proteomes" id="UP000499080"/>
    </source>
</evidence>
<organism evidence="2 3">
    <name type="scientific">Araneus ventricosus</name>
    <name type="common">Orbweaver spider</name>
    <name type="synonym">Epeira ventricosa</name>
    <dbReference type="NCBI Taxonomy" id="182803"/>
    <lineage>
        <taxon>Eukaryota</taxon>
        <taxon>Metazoa</taxon>
        <taxon>Ecdysozoa</taxon>
        <taxon>Arthropoda</taxon>
        <taxon>Chelicerata</taxon>
        <taxon>Arachnida</taxon>
        <taxon>Araneae</taxon>
        <taxon>Araneomorphae</taxon>
        <taxon>Entelegynae</taxon>
        <taxon>Araneoidea</taxon>
        <taxon>Araneidae</taxon>
        <taxon>Araneus</taxon>
    </lineage>
</organism>
<gene>
    <name evidence="2" type="ORF">AVEN_50044_1</name>
</gene>
<accession>A0A4Y2PSN8</accession>
<feature type="compositionally biased region" description="Basic and acidic residues" evidence="1">
    <location>
        <begin position="100"/>
        <end position="110"/>
    </location>
</feature>
<feature type="compositionally biased region" description="Low complexity" evidence="1">
    <location>
        <begin position="122"/>
        <end position="131"/>
    </location>
</feature>
<protein>
    <submittedName>
        <fullName evidence="2">Uncharacterized protein</fullName>
    </submittedName>
</protein>
<proteinExistence type="predicted"/>
<feature type="compositionally biased region" description="Acidic residues" evidence="1">
    <location>
        <begin position="111"/>
        <end position="121"/>
    </location>
</feature>
<dbReference type="Proteomes" id="UP000499080">
    <property type="component" value="Unassembled WGS sequence"/>
</dbReference>
<sequence>MEHPYVLPLTHTGCKVISWLVTPVRSCPSRNGSIVLPAAHNANSVRKRNGTFTNLLAEVETDEDPDMTMKTMDLRMSFPNRNADFGNEDNGPEDVLEEISSDHESFYEHDTESEEGGDSGNEDVNNLELFS</sequence>
<reference evidence="2 3" key="1">
    <citation type="journal article" date="2019" name="Sci. Rep.">
        <title>Orb-weaving spider Araneus ventricosus genome elucidates the spidroin gene catalogue.</title>
        <authorList>
            <person name="Kono N."/>
            <person name="Nakamura H."/>
            <person name="Ohtoshi R."/>
            <person name="Moran D.A.P."/>
            <person name="Shinohara A."/>
            <person name="Yoshida Y."/>
            <person name="Fujiwara M."/>
            <person name="Mori M."/>
            <person name="Tomita M."/>
            <person name="Arakawa K."/>
        </authorList>
    </citation>
    <scope>NUCLEOTIDE SEQUENCE [LARGE SCALE GENOMIC DNA]</scope>
</reference>
<keyword evidence="3" id="KW-1185">Reference proteome</keyword>